<dbReference type="Pfam" id="PF01183">
    <property type="entry name" value="Glyco_hydro_25"/>
    <property type="match status" value="1"/>
</dbReference>
<reference evidence="3" key="2">
    <citation type="submission" date="2021-09" db="EMBL/GenBank/DDBJ databases">
        <authorList>
            <person name="Gilroy R."/>
        </authorList>
    </citation>
    <scope>NUCLEOTIDE SEQUENCE</scope>
    <source>
        <strain evidence="3">1277</strain>
    </source>
</reference>
<dbReference type="SUPFAM" id="SSF51445">
    <property type="entry name" value="(Trans)glycosidases"/>
    <property type="match status" value="1"/>
</dbReference>
<dbReference type="CDD" id="cd00118">
    <property type="entry name" value="LysM"/>
    <property type="match status" value="1"/>
</dbReference>
<organism evidence="3 4">
    <name type="scientific">Romboutsia timonensis</name>
    <dbReference type="NCBI Taxonomy" id="1776391"/>
    <lineage>
        <taxon>Bacteria</taxon>
        <taxon>Bacillati</taxon>
        <taxon>Bacillota</taxon>
        <taxon>Clostridia</taxon>
        <taxon>Peptostreptococcales</taxon>
        <taxon>Peptostreptococcaceae</taxon>
        <taxon>Romboutsia</taxon>
    </lineage>
</organism>
<dbReference type="SUPFAM" id="SSF54106">
    <property type="entry name" value="LysM domain"/>
    <property type="match status" value="1"/>
</dbReference>
<dbReference type="Pfam" id="PF08230">
    <property type="entry name" value="CW_7"/>
    <property type="match status" value="1"/>
</dbReference>
<proteinExistence type="inferred from homology"/>
<dbReference type="GO" id="GO:0016998">
    <property type="term" value="P:cell wall macromolecule catabolic process"/>
    <property type="evidence" value="ECO:0007669"/>
    <property type="project" value="InterPro"/>
</dbReference>
<dbReference type="InterPro" id="IPR017853">
    <property type="entry name" value="GH"/>
</dbReference>
<evidence type="ECO:0000259" key="2">
    <source>
        <dbReference type="PROSITE" id="PS51782"/>
    </source>
</evidence>
<dbReference type="EMBL" id="DYUB01000220">
    <property type="protein sequence ID" value="HJG96843.1"/>
    <property type="molecule type" value="Genomic_DNA"/>
</dbReference>
<accession>A0A921N0Q6</accession>
<dbReference type="PANTHER" id="PTHR34135">
    <property type="entry name" value="LYSOZYME"/>
    <property type="match status" value="1"/>
</dbReference>
<dbReference type="AlphaFoldDB" id="A0A921N0Q6"/>
<dbReference type="PROSITE" id="PS51904">
    <property type="entry name" value="GLYCOSYL_HYDROL_F25_2"/>
    <property type="match status" value="1"/>
</dbReference>
<dbReference type="PANTHER" id="PTHR34135:SF2">
    <property type="entry name" value="LYSOZYME"/>
    <property type="match status" value="1"/>
</dbReference>
<dbReference type="InterPro" id="IPR018392">
    <property type="entry name" value="LysM"/>
</dbReference>
<protein>
    <submittedName>
        <fullName evidence="3">LysM peptidoglycan-binding domain-containing protein</fullName>
    </submittedName>
</protein>
<feature type="domain" description="LysM" evidence="2">
    <location>
        <begin position="260"/>
        <end position="304"/>
    </location>
</feature>
<dbReference type="InterPro" id="IPR002053">
    <property type="entry name" value="Glyco_hydro_25"/>
</dbReference>
<comment type="similarity">
    <text evidence="1">Belongs to the glycosyl hydrolase 25 family.</text>
</comment>
<dbReference type="Gene3D" id="3.10.350.10">
    <property type="entry name" value="LysM domain"/>
    <property type="match status" value="1"/>
</dbReference>
<dbReference type="Gene3D" id="3.20.20.80">
    <property type="entry name" value="Glycosidases"/>
    <property type="match status" value="1"/>
</dbReference>
<evidence type="ECO:0000256" key="1">
    <source>
        <dbReference type="ARBA" id="ARBA00010646"/>
    </source>
</evidence>
<dbReference type="SMART" id="SM00257">
    <property type="entry name" value="LysM"/>
    <property type="match status" value="1"/>
</dbReference>
<sequence length="304" mass="35024">MNKIGIDVSSHDGNINWNSVKDNIDFAILRIGWIGNNENQIDEKFERNYNECKRLNIPIGVYVYNYVKTEARIKECADWVVGLLKNKSLELPIYLDMEDNSLTSLGKTNLTNLCIAFNTETEKAGYWAGVYANLNWYNNYLNKDEIKRRYTTWIAHYGVNQNRYNGEYDILQYSDKGKISGVEGDVDLNTMYRDLIKDISESTTETPEQNKLPIEEVAMKVINGEYGNGEERKQKLEAEGYNYNEVQSKVNEIINANKKIIYTVKSGDTLSEIAKKYNTTVQTLVRKNNISNPNKIYVGQKIEI</sequence>
<name>A0A921N0Q6_9FIRM</name>
<dbReference type="PROSITE" id="PS51782">
    <property type="entry name" value="LYSM"/>
    <property type="match status" value="1"/>
</dbReference>
<evidence type="ECO:0000313" key="3">
    <source>
        <dbReference type="EMBL" id="HJG96843.1"/>
    </source>
</evidence>
<dbReference type="Pfam" id="PF01476">
    <property type="entry name" value="LysM"/>
    <property type="match status" value="1"/>
</dbReference>
<gene>
    <name evidence="3" type="ORF">K8V90_07075</name>
</gene>
<dbReference type="GO" id="GO:0016052">
    <property type="term" value="P:carbohydrate catabolic process"/>
    <property type="evidence" value="ECO:0007669"/>
    <property type="project" value="TreeGrafter"/>
</dbReference>
<evidence type="ECO:0000313" key="4">
    <source>
        <dbReference type="Proteomes" id="UP000776700"/>
    </source>
</evidence>
<dbReference type="Proteomes" id="UP000776700">
    <property type="component" value="Unassembled WGS sequence"/>
</dbReference>
<comment type="caution">
    <text evidence="3">The sequence shown here is derived from an EMBL/GenBank/DDBJ whole genome shotgun (WGS) entry which is preliminary data.</text>
</comment>
<dbReference type="InterPro" id="IPR036779">
    <property type="entry name" value="LysM_dom_sf"/>
</dbReference>
<dbReference type="SMART" id="SM01095">
    <property type="entry name" value="Cpl-7"/>
    <property type="match status" value="1"/>
</dbReference>
<dbReference type="GO" id="GO:0009253">
    <property type="term" value="P:peptidoglycan catabolic process"/>
    <property type="evidence" value="ECO:0007669"/>
    <property type="project" value="InterPro"/>
</dbReference>
<reference evidence="3" key="1">
    <citation type="journal article" date="2021" name="PeerJ">
        <title>Extensive microbial diversity within the chicken gut microbiome revealed by metagenomics and culture.</title>
        <authorList>
            <person name="Gilroy R."/>
            <person name="Ravi A."/>
            <person name="Getino M."/>
            <person name="Pursley I."/>
            <person name="Horton D.L."/>
            <person name="Alikhan N.F."/>
            <person name="Baker D."/>
            <person name="Gharbi K."/>
            <person name="Hall N."/>
            <person name="Watson M."/>
            <person name="Adriaenssens E.M."/>
            <person name="Foster-Nyarko E."/>
            <person name="Jarju S."/>
            <person name="Secka A."/>
            <person name="Antonio M."/>
            <person name="Oren A."/>
            <person name="Chaudhuri R.R."/>
            <person name="La Ragione R."/>
            <person name="Hildebrand F."/>
            <person name="Pallen M.J."/>
        </authorList>
    </citation>
    <scope>NUCLEOTIDE SEQUENCE</scope>
    <source>
        <strain evidence="3">1277</strain>
    </source>
</reference>
<dbReference type="InterPro" id="IPR013168">
    <property type="entry name" value="Cpl_7_lyso_C"/>
</dbReference>
<dbReference type="GO" id="GO:0003796">
    <property type="term" value="F:lysozyme activity"/>
    <property type="evidence" value="ECO:0007669"/>
    <property type="project" value="InterPro"/>
</dbReference>